<gene>
    <name evidence="2" type="ORF">M0R89_04765</name>
</gene>
<organism evidence="2 3">
    <name type="scientific">Halorussus limi</name>
    <dbReference type="NCBI Taxonomy" id="2938695"/>
    <lineage>
        <taxon>Archaea</taxon>
        <taxon>Methanobacteriati</taxon>
        <taxon>Methanobacteriota</taxon>
        <taxon>Stenosarchaea group</taxon>
        <taxon>Halobacteria</taxon>
        <taxon>Halobacteriales</taxon>
        <taxon>Haladaptataceae</taxon>
        <taxon>Halorussus</taxon>
    </lineage>
</organism>
<dbReference type="Proteomes" id="UP000830729">
    <property type="component" value="Chromosome"/>
</dbReference>
<evidence type="ECO:0000313" key="2">
    <source>
        <dbReference type="EMBL" id="UPV75380.1"/>
    </source>
</evidence>
<protein>
    <submittedName>
        <fullName evidence="2">LEA type 2 family protein</fullName>
    </submittedName>
</protein>
<reference evidence="2 3" key="1">
    <citation type="submission" date="2022-04" db="EMBL/GenBank/DDBJ databases">
        <title>Diverse halophilic archaea isolated from saline environments.</title>
        <authorList>
            <person name="Cui H.-L."/>
        </authorList>
    </citation>
    <scope>NUCLEOTIDE SEQUENCE [LARGE SCALE GENOMIC DNA]</scope>
    <source>
        <strain evidence="2 3">XZYJT49</strain>
    </source>
</reference>
<dbReference type="GO" id="GO:0009269">
    <property type="term" value="P:response to desiccation"/>
    <property type="evidence" value="ECO:0007669"/>
    <property type="project" value="InterPro"/>
</dbReference>
<keyword evidence="3" id="KW-1185">Reference proteome</keyword>
<dbReference type="KEGG" id="halx:M0R89_04765"/>
<feature type="domain" description="Water stress and hypersensitive response" evidence="1">
    <location>
        <begin position="331"/>
        <end position="448"/>
    </location>
</feature>
<feature type="domain" description="Water stress and hypersensitive response" evidence="1">
    <location>
        <begin position="182"/>
        <end position="299"/>
    </location>
</feature>
<proteinExistence type="predicted"/>
<evidence type="ECO:0000259" key="1">
    <source>
        <dbReference type="SMART" id="SM00769"/>
    </source>
</evidence>
<sequence length="604" mass="64856">MSIVGGTLGKVAAILAAGLVVSAAGVGAAVSTGALSLQSPTVESIDNQWGEISEERTGIRTNVVVNNPNGVGIPGVVGVSYDVSMNDVTVAEGSSGGVSLSPGRNEMTLRTHIDNDKIPAWWASHINNGEKTTVSVEPSVEAAFLSKGLPAQNRTFETDILSSFESESGQSVEVNGRTVLAVEETSASWGTATENETPLRFSGTVRNPNGAPIEFSKIGYEVSMNDVTVAEGTTGEPVKIAANSTDTVRINATLDNRKLDEWWVSHLRNDETTRLNVSVFAVSETDSGTQRVPLPFLSERVVFETDILAGGQATTRAVDSEKGFGFEPPRIGSVERDWSTTASGTQFSTRVVVENPNPADSALGQVGLDANYRVALNDVTLVEDGTQTTLGPGETELEFSGDVSDRTIKKWWVSHVENGERTKLTTAGGATADLGFAKLPVPLPGQNRTFETDMLAGFSQTDQTVAVRGRTVARLHDMNSSWGDATTERSPMKISGDVTNERSRPLTVKTFGYRVTANDVVLADNETHVGTTIPGKATRRIETTGYLDNDEIPEWWVSHLDRGERTELSVSYYVVVEYRGQEFTVELDDMSYTDTIETNAFGDA</sequence>
<dbReference type="Gene3D" id="2.60.40.10">
    <property type="entry name" value="Immunoglobulins"/>
    <property type="match status" value="4"/>
</dbReference>
<dbReference type="GeneID" id="72184486"/>
<name>A0A8U0HWC2_9EURY</name>
<dbReference type="SUPFAM" id="SSF117070">
    <property type="entry name" value="LEA14-like"/>
    <property type="match status" value="2"/>
</dbReference>
<dbReference type="EMBL" id="CP096659">
    <property type="protein sequence ID" value="UPV75380.1"/>
    <property type="molecule type" value="Genomic_DNA"/>
</dbReference>
<dbReference type="InterPro" id="IPR013990">
    <property type="entry name" value="WHy-dom"/>
</dbReference>
<feature type="domain" description="Water stress and hypersensitive response" evidence="1">
    <location>
        <begin position="42"/>
        <end position="157"/>
    </location>
</feature>
<dbReference type="InterPro" id="IPR004864">
    <property type="entry name" value="LEA_2"/>
</dbReference>
<dbReference type="Pfam" id="PF03168">
    <property type="entry name" value="LEA_2"/>
    <property type="match status" value="3"/>
</dbReference>
<dbReference type="SMART" id="SM00769">
    <property type="entry name" value="WHy"/>
    <property type="match status" value="4"/>
</dbReference>
<dbReference type="InterPro" id="IPR013783">
    <property type="entry name" value="Ig-like_fold"/>
</dbReference>
<accession>A0A8U0HWC2</accession>
<feature type="domain" description="Water stress and hypersensitive response" evidence="1">
    <location>
        <begin position="475"/>
        <end position="593"/>
    </location>
</feature>
<dbReference type="RefSeq" id="WP_248651422.1">
    <property type="nucleotide sequence ID" value="NZ_CP096659.1"/>
</dbReference>
<evidence type="ECO:0000313" key="3">
    <source>
        <dbReference type="Proteomes" id="UP000830729"/>
    </source>
</evidence>
<dbReference type="AlphaFoldDB" id="A0A8U0HWC2"/>